<feature type="domain" description="Ricin B lectin" evidence="1">
    <location>
        <begin position="42"/>
        <end position="180"/>
    </location>
</feature>
<dbReference type="InterPro" id="IPR000772">
    <property type="entry name" value="Ricin_B_lectin"/>
</dbReference>
<proteinExistence type="predicted"/>
<gene>
    <name evidence="2" type="ORF">Vau01_048190</name>
</gene>
<dbReference type="RefSeq" id="WP_203996533.1">
    <property type="nucleotide sequence ID" value="NZ_BOPG01000030.1"/>
</dbReference>
<dbReference type="Pfam" id="PF14200">
    <property type="entry name" value="RicinB_lectin_2"/>
    <property type="match status" value="2"/>
</dbReference>
<dbReference type="EMBL" id="BOPG01000030">
    <property type="protein sequence ID" value="GIJ57303.1"/>
    <property type="molecule type" value="Genomic_DNA"/>
</dbReference>
<evidence type="ECO:0000259" key="1">
    <source>
        <dbReference type="SMART" id="SM00458"/>
    </source>
</evidence>
<dbReference type="Gene3D" id="2.80.10.50">
    <property type="match status" value="1"/>
</dbReference>
<dbReference type="AlphaFoldDB" id="A0A8J3Z6K7"/>
<evidence type="ECO:0000313" key="2">
    <source>
        <dbReference type="EMBL" id="GIJ57303.1"/>
    </source>
</evidence>
<dbReference type="SUPFAM" id="SSF50370">
    <property type="entry name" value="Ricin B-like lectins"/>
    <property type="match status" value="1"/>
</dbReference>
<organism evidence="2 3">
    <name type="scientific">Virgisporangium aurantiacum</name>
    <dbReference type="NCBI Taxonomy" id="175570"/>
    <lineage>
        <taxon>Bacteria</taxon>
        <taxon>Bacillati</taxon>
        <taxon>Actinomycetota</taxon>
        <taxon>Actinomycetes</taxon>
        <taxon>Micromonosporales</taxon>
        <taxon>Micromonosporaceae</taxon>
        <taxon>Virgisporangium</taxon>
    </lineage>
</organism>
<dbReference type="PROSITE" id="PS50231">
    <property type="entry name" value="RICIN_B_LECTIN"/>
    <property type="match status" value="1"/>
</dbReference>
<reference evidence="2" key="1">
    <citation type="submission" date="2021-01" db="EMBL/GenBank/DDBJ databases">
        <title>Whole genome shotgun sequence of Virgisporangium aurantiacum NBRC 16421.</title>
        <authorList>
            <person name="Komaki H."/>
            <person name="Tamura T."/>
        </authorList>
    </citation>
    <scope>NUCLEOTIDE SEQUENCE</scope>
    <source>
        <strain evidence="2">NBRC 16421</strain>
    </source>
</reference>
<name>A0A8J3Z6K7_9ACTN</name>
<evidence type="ECO:0000313" key="3">
    <source>
        <dbReference type="Proteomes" id="UP000612585"/>
    </source>
</evidence>
<keyword evidence="3" id="KW-1185">Reference proteome</keyword>
<protein>
    <recommendedName>
        <fullName evidence="1">Ricin B lectin domain-containing protein</fullName>
    </recommendedName>
</protein>
<dbReference type="Proteomes" id="UP000612585">
    <property type="component" value="Unassembled WGS sequence"/>
</dbReference>
<accession>A0A8J3Z6K7</accession>
<dbReference type="CDD" id="cd00161">
    <property type="entry name" value="beta-trefoil_Ricin-like"/>
    <property type="match status" value="1"/>
</dbReference>
<dbReference type="InterPro" id="IPR035992">
    <property type="entry name" value="Ricin_B-like_lectins"/>
</dbReference>
<comment type="caution">
    <text evidence="2">The sequence shown here is derived from an EMBL/GenBank/DDBJ whole genome shotgun (WGS) entry which is preliminary data.</text>
</comment>
<dbReference type="SMART" id="SM00458">
    <property type="entry name" value="RICIN"/>
    <property type="match status" value="1"/>
</dbReference>
<sequence length="184" mass="20388">MSTMIRRRPTVGLAIVELAAAAALVGGPGRATPAQATPPIGAWQNILAYRTGKCVDVYAQWTGDGALVHQWNCRMYESQHWTFVPTGDGYYYVIARHSGKCLDVQNASTAERATVHQWTCVGWPNQQWRLEPVTHLPYPGYLLVARHSGMCLDLFDASPADGTRIQQMRCSGFNGQWWSLGPPQ</sequence>